<organism evidence="1">
    <name type="scientific">marine sediment metagenome</name>
    <dbReference type="NCBI Taxonomy" id="412755"/>
    <lineage>
        <taxon>unclassified sequences</taxon>
        <taxon>metagenomes</taxon>
        <taxon>ecological metagenomes</taxon>
    </lineage>
</organism>
<gene>
    <name evidence="1" type="ORF">S03H2_27122</name>
</gene>
<comment type="caution">
    <text evidence="1">The sequence shown here is derived from an EMBL/GenBank/DDBJ whole genome shotgun (WGS) entry which is preliminary data.</text>
</comment>
<reference evidence="1" key="1">
    <citation type="journal article" date="2014" name="Front. Microbiol.">
        <title>High frequency of phylogenetically diverse reductive dehalogenase-homologous genes in deep subseafloor sedimentary metagenomes.</title>
        <authorList>
            <person name="Kawai M."/>
            <person name="Futagami T."/>
            <person name="Toyoda A."/>
            <person name="Takaki Y."/>
            <person name="Nishi S."/>
            <person name="Hori S."/>
            <person name="Arai W."/>
            <person name="Tsubouchi T."/>
            <person name="Morono Y."/>
            <person name="Uchiyama I."/>
            <person name="Ito T."/>
            <person name="Fujiyama A."/>
            <person name="Inagaki F."/>
            <person name="Takami H."/>
        </authorList>
    </citation>
    <scope>NUCLEOTIDE SEQUENCE</scope>
    <source>
        <strain evidence="1">Expedition CK06-06</strain>
    </source>
</reference>
<dbReference type="AlphaFoldDB" id="X1GM54"/>
<feature type="non-terminal residue" evidence="1">
    <location>
        <position position="1"/>
    </location>
</feature>
<sequence>EQTDFEFMKAQAGFQSQAISQQQNPLMPQLHEHQQQQQAVLVAQTDPKKIIKE</sequence>
<proteinExistence type="predicted"/>
<evidence type="ECO:0000313" key="1">
    <source>
        <dbReference type="EMBL" id="GAH58282.1"/>
    </source>
</evidence>
<feature type="non-terminal residue" evidence="1">
    <location>
        <position position="53"/>
    </location>
</feature>
<dbReference type="EMBL" id="BARU01016085">
    <property type="protein sequence ID" value="GAH58282.1"/>
    <property type="molecule type" value="Genomic_DNA"/>
</dbReference>
<accession>X1GM54</accession>
<name>X1GM54_9ZZZZ</name>
<protein>
    <submittedName>
        <fullName evidence="1">Uncharacterized protein</fullName>
    </submittedName>
</protein>